<dbReference type="EMBL" id="MU842830">
    <property type="protein sequence ID" value="KAK2032530.1"/>
    <property type="molecule type" value="Genomic_DNA"/>
</dbReference>
<comment type="caution">
    <text evidence="1">The sequence shown here is derived from an EMBL/GenBank/DDBJ whole genome shotgun (WGS) entry which is preliminary data.</text>
</comment>
<evidence type="ECO:0000313" key="1">
    <source>
        <dbReference type="EMBL" id="KAK2032530.1"/>
    </source>
</evidence>
<accession>A0AAD9HNZ9</accession>
<dbReference type="AlphaFoldDB" id="A0AAD9HNZ9"/>
<organism evidence="1 2">
    <name type="scientific">Colletotrichum zoysiae</name>
    <dbReference type="NCBI Taxonomy" id="1216348"/>
    <lineage>
        <taxon>Eukaryota</taxon>
        <taxon>Fungi</taxon>
        <taxon>Dikarya</taxon>
        <taxon>Ascomycota</taxon>
        <taxon>Pezizomycotina</taxon>
        <taxon>Sordariomycetes</taxon>
        <taxon>Hypocreomycetidae</taxon>
        <taxon>Glomerellales</taxon>
        <taxon>Glomerellaceae</taxon>
        <taxon>Colletotrichum</taxon>
        <taxon>Colletotrichum graminicola species complex</taxon>
    </lineage>
</organism>
<protein>
    <submittedName>
        <fullName evidence="1">Uncharacterized protein</fullName>
    </submittedName>
</protein>
<dbReference type="Proteomes" id="UP001232148">
    <property type="component" value="Unassembled WGS sequence"/>
</dbReference>
<proteinExistence type="predicted"/>
<name>A0AAD9HNZ9_9PEZI</name>
<gene>
    <name evidence="1" type="ORF">LX32DRAFT_649969</name>
</gene>
<sequence>MLEIAIQHRDDENSRKAAQVNNDALELVIRNMVTEGYSRAGEDARDVLHFCYELLELKSNSPKEQFKVLTIKVCALLRASSNQRFNDLHKITFERTKLSIIYVLELKKRKRGDQMYADVHSGIRAFRKEVTGHFETGAQARWEKCLEEIRARVQRNLPRKREIRQKWNLLYLRLLARKRWTTILRRIRRRAAREA</sequence>
<keyword evidence="2" id="KW-1185">Reference proteome</keyword>
<evidence type="ECO:0000313" key="2">
    <source>
        <dbReference type="Proteomes" id="UP001232148"/>
    </source>
</evidence>
<reference evidence="1" key="1">
    <citation type="submission" date="2021-06" db="EMBL/GenBank/DDBJ databases">
        <title>Comparative genomics, transcriptomics and evolutionary studies reveal genomic signatures of adaptation to plant cell wall in hemibiotrophic fungi.</title>
        <authorList>
            <consortium name="DOE Joint Genome Institute"/>
            <person name="Baroncelli R."/>
            <person name="Diaz J.F."/>
            <person name="Benocci T."/>
            <person name="Peng M."/>
            <person name="Battaglia E."/>
            <person name="Haridas S."/>
            <person name="Andreopoulos W."/>
            <person name="Labutti K."/>
            <person name="Pangilinan J."/>
            <person name="Floch G.L."/>
            <person name="Makela M.R."/>
            <person name="Henrissat B."/>
            <person name="Grigoriev I.V."/>
            <person name="Crouch J.A."/>
            <person name="De Vries R.P."/>
            <person name="Sukno S.A."/>
            <person name="Thon M.R."/>
        </authorList>
    </citation>
    <scope>NUCLEOTIDE SEQUENCE</scope>
    <source>
        <strain evidence="1">MAFF235873</strain>
    </source>
</reference>